<gene>
    <name evidence="1" type="ORF">LMG23994_04456</name>
</gene>
<protein>
    <submittedName>
        <fullName evidence="1">Uncharacterized protein</fullName>
    </submittedName>
</protein>
<evidence type="ECO:0000313" key="2">
    <source>
        <dbReference type="Proteomes" id="UP000701702"/>
    </source>
</evidence>
<comment type="caution">
    <text evidence="1">The sequence shown here is derived from an EMBL/GenBank/DDBJ whole genome shotgun (WGS) entry which is preliminary data.</text>
</comment>
<name>A0ABM8XK81_9BURK</name>
<reference evidence="1 2" key="1">
    <citation type="submission" date="2021-08" db="EMBL/GenBank/DDBJ databases">
        <authorList>
            <person name="Peeters C."/>
        </authorList>
    </citation>
    <scope>NUCLEOTIDE SEQUENCE [LARGE SCALE GENOMIC DNA]</scope>
    <source>
        <strain evidence="1 2">LMG 23994</strain>
    </source>
</reference>
<accession>A0ABM8XK81</accession>
<organism evidence="1 2">
    <name type="scientific">Cupriavidus pinatubonensis</name>
    <dbReference type="NCBI Taxonomy" id="248026"/>
    <lineage>
        <taxon>Bacteria</taxon>
        <taxon>Pseudomonadati</taxon>
        <taxon>Pseudomonadota</taxon>
        <taxon>Betaproteobacteria</taxon>
        <taxon>Burkholderiales</taxon>
        <taxon>Burkholderiaceae</taxon>
        <taxon>Cupriavidus</taxon>
    </lineage>
</organism>
<sequence>MSTRALEGKLQRGTYGFALFLELVSVLGAEAPPQWHPILSAGDLSYATKAKFILLRELSGRGLDRHGLHRLLMSEHIGPQHREADERTMEDGTFSMVLMLQLATVVPIDGMERFVDTSDLIRAASQFTKEEK</sequence>
<dbReference type="Proteomes" id="UP000701702">
    <property type="component" value="Unassembled WGS sequence"/>
</dbReference>
<keyword evidence="2" id="KW-1185">Reference proteome</keyword>
<proteinExistence type="predicted"/>
<dbReference type="EMBL" id="CAJZAF010000027">
    <property type="protein sequence ID" value="CAG9180602.1"/>
    <property type="molecule type" value="Genomic_DNA"/>
</dbReference>
<evidence type="ECO:0000313" key="1">
    <source>
        <dbReference type="EMBL" id="CAG9180602.1"/>
    </source>
</evidence>
<dbReference type="RefSeq" id="WP_224005936.1">
    <property type="nucleotide sequence ID" value="NZ_CAJZAF010000027.1"/>
</dbReference>